<sequence>MNKKITVIFLITIDFYNIPSNALFYKAIAERLFSIKDFI</sequence>
<reference evidence="1" key="1">
    <citation type="submission" date="2020-02" db="EMBL/GenBank/DDBJ databases">
        <authorList>
            <person name="Meier V. D."/>
        </authorList>
    </citation>
    <scope>NUCLEOTIDE SEQUENCE</scope>
    <source>
        <strain evidence="1">AVDCRST_MAG96</strain>
    </source>
</reference>
<organism evidence="1">
    <name type="scientific">uncultured Segetibacter sp</name>
    <dbReference type="NCBI Taxonomy" id="481133"/>
    <lineage>
        <taxon>Bacteria</taxon>
        <taxon>Pseudomonadati</taxon>
        <taxon>Bacteroidota</taxon>
        <taxon>Chitinophagia</taxon>
        <taxon>Chitinophagales</taxon>
        <taxon>Chitinophagaceae</taxon>
        <taxon>Segetibacter</taxon>
        <taxon>environmental samples</taxon>
    </lineage>
</organism>
<dbReference type="EMBL" id="CADCVN010000013">
    <property type="protein sequence ID" value="CAA9466025.1"/>
    <property type="molecule type" value="Genomic_DNA"/>
</dbReference>
<evidence type="ECO:0000313" key="1">
    <source>
        <dbReference type="EMBL" id="CAA9466025.1"/>
    </source>
</evidence>
<name>A0A6J4R770_9BACT</name>
<protein>
    <submittedName>
        <fullName evidence="1">Uncharacterized protein</fullName>
    </submittedName>
</protein>
<accession>A0A6J4R770</accession>
<gene>
    <name evidence="1" type="ORF">AVDCRST_MAG96-31</name>
</gene>
<proteinExistence type="predicted"/>
<dbReference type="AlphaFoldDB" id="A0A6J4R770"/>